<dbReference type="Proteomes" id="UP001168540">
    <property type="component" value="Unassembled WGS sequence"/>
</dbReference>
<evidence type="ECO:0000313" key="2">
    <source>
        <dbReference type="EMBL" id="MDN0074877.1"/>
    </source>
</evidence>
<dbReference type="Pfam" id="PF09836">
    <property type="entry name" value="DUF2063"/>
    <property type="match status" value="1"/>
</dbReference>
<gene>
    <name evidence="2" type="ORF">QU481_08220</name>
</gene>
<dbReference type="InterPro" id="IPR044922">
    <property type="entry name" value="DUF2063_N_sf"/>
</dbReference>
<organism evidence="2 3">
    <name type="scientific">Crenobacter oryzisoli</name>
    <dbReference type="NCBI Taxonomy" id="3056844"/>
    <lineage>
        <taxon>Bacteria</taxon>
        <taxon>Pseudomonadati</taxon>
        <taxon>Pseudomonadota</taxon>
        <taxon>Betaproteobacteria</taxon>
        <taxon>Neisseriales</taxon>
        <taxon>Neisseriaceae</taxon>
        <taxon>Crenobacter</taxon>
    </lineage>
</organism>
<keyword evidence="3" id="KW-1185">Reference proteome</keyword>
<dbReference type="EMBL" id="JAUEDK010000011">
    <property type="protein sequence ID" value="MDN0074877.1"/>
    <property type="molecule type" value="Genomic_DNA"/>
</dbReference>
<dbReference type="RefSeq" id="WP_289829464.1">
    <property type="nucleotide sequence ID" value="NZ_JAUEDK010000011.1"/>
</dbReference>
<reference evidence="2" key="1">
    <citation type="submission" date="2023-06" db="EMBL/GenBank/DDBJ databases">
        <authorList>
            <person name="Zhang S."/>
        </authorList>
    </citation>
    <scope>NUCLEOTIDE SEQUENCE</scope>
    <source>
        <strain evidence="2">SG2303</strain>
    </source>
</reference>
<sequence>MSDWQRWQAGLIAAIHDPALPDTAYGADGLAVYRNNYRVGLIDTVKSLYPVIAQLVGDDFLTGLAREYVRRTPSASGNLHRYGEGFGNFVDGFEPAADLPYLGGVARLEWALHRAYYAVDATQFSPATLAAIAPESWGELCLAFQPACALVRSAHWPIVAIWQAHRPGGAPSRVDLGSGGENALVYRQPDLEAGLLPLSDADAAFIAALMGGATLETATDAALTLDADFDLQPLLVTLLQTGCLAA</sequence>
<comment type="caution">
    <text evidence="2">The sequence shown here is derived from an EMBL/GenBank/DDBJ whole genome shotgun (WGS) entry which is preliminary data.</text>
</comment>
<keyword evidence="2" id="KW-0238">DNA-binding</keyword>
<protein>
    <submittedName>
        <fullName evidence="2">DNA-binding domain-containing protein</fullName>
    </submittedName>
</protein>
<evidence type="ECO:0000259" key="1">
    <source>
        <dbReference type="Pfam" id="PF09836"/>
    </source>
</evidence>
<dbReference type="Gene3D" id="1.10.150.690">
    <property type="entry name" value="DUF2063"/>
    <property type="match status" value="1"/>
</dbReference>
<evidence type="ECO:0000313" key="3">
    <source>
        <dbReference type="Proteomes" id="UP001168540"/>
    </source>
</evidence>
<accession>A0ABT7XM64</accession>
<feature type="domain" description="Putative DNA-binding" evidence="1">
    <location>
        <begin position="7"/>
        <end position="90"/>
    </location>
</feature>
<dbReference type="InterPro" id="IPR018640">
    <property type="entry name" value="DUF2063"/>
</dbReference>
<proteinExistence type="predicted"/>
<name>A0ABT7XM64_9NEIS</name>
<dbReference type="GO" id="GO:0003677">
    <property type="term" value="F:DNA binding"/>
    <property type="evidence" value="ECO:0007669"/>
    <property type="project" value="UniProtKB-KW"/>
</dbReference>